<dbReference type="InterPro" id="IPR000801">
    <property type="entry name" value="Esterase-like"/>
</dbReference>
<dbReference type="RefSeq" id="WP_002464600.1">
    <property type="nucleotide sequence ID" value="NZ_AEUN01000475.1"/>
</dbReference>
<dbReference type="Proteomes" id="UP000005413">
    <property type="component" value="Unassembled WGS sequence"/>
</dbReference>
<accession>G5JK97</accession>
<protein>
    <submittedName>
        <fullName evidence="1">Putative esterase</fullName>
    </submittedName>
</protein>
<name>G5JK97_9STAP</name>
<gene>
    <name evidence="1" type="ORF">SS7213T_09544</name>
</gene>
<dbReference type="EMBL" id="AEUN01000475">
    <property type="protein sequence ID" value="EHJ07427.1"/>
    <property type="molecule type" value="Genomic_DNA"/>
</dbReference>
<dbReference type="SUPFAM" id="SSF53474">
    <property type="entry name" value="alpha/beta-Hydrolases"/>
    <property type="match status" value="1"/>
</dbReference>
<dbReference type="OrthoDB" id="9784036at2"/>
<sequence length="233" mass="27561">MRQFVEKFKVNHYDITIKLPKDYFKKLDKLYPALIVHDGDDLFKKIEKNIIFIGVASQQRAHDFTPWEATIGHQQIKGQADQYLNWLTQQLIPTLRQKYRISLDNQDLGISGASYGALVSMYALYTKPNCFGKYIFISPSLWYPHFLNYMKEQSMIPQEVRIYWYVGLKEGIKHTLKVKDMVPNSLEGKDILNQSLEHPMSKFEFECSKRGIHRQRYFKKYFKKGLKAVYQSK</sequence>
<keyword evidence="2" id="KW-1185">Reference proteome</keyword>
<evidence type="ECO:0000313" key="1">
    <source>
        <dbReference type="EMBL" id="EHJ07427.1"/>
    </source>
</evidence>
<comment type="caution">
    <text evidence="1">The sequence shown here is derived from an EMBL/GenBank/DDBJ whole genome shotgun (WGS) entry which is preliminary data.</text>
</comment>
<proteinExistence type="predicted"/>
<dbReference type="Pfam" id="PF00756">
    <property type="entry name" value="Esterase"/>
    <property type="match status" value="1"/>
</dbReference>
<dbReference type="InterPro" id="IPR050583">
    <property type="entry name" value="Mycobacterial_A85_antigen"/>
</dbReference>
<organism evidence="1 2">
    <name type="scientific">Staphylococcus simiae CCM 7213 = CCUG 51256</name>
    <dbReference type="NCBI Taxonomy" id="911238"/>
    <lineage>
        <taxon>Bacteria</taxon>
        <taxon>Bacillati</taxon>
        <taxon>Bacillota</taxon>
        <taxon>Bacilli</taxon>
        <taxon>Bacillales</taxon>
        <taxon>Staphylococcaceae</taxon>
        <taxon>Staphylococcus</taxon>
    </lineage>
</organism>
<reference evidence="1 2" key="1">
    <citation type="journal article" date="2012" name="BMC Genomics">
        <title>Comparative genomic analysis of the genus Staphylococcus including Staphylococcus aureus and its newly described sister species Staphylococcus simiae.</title>
        <authorList>
            <person name="Suzuki H."/>
            <person name="Lefebure T."/>
            <person name="Pavinski Bitar P."/>
            <person name="Stanhope M.J."/>
        </authorList>
    </citation>
    <scope>NUCLEOTIDE SEQUENCE [LARGE SCALE GENOMIC DNA]</scope>
    <source>
        <strain evidence="1 2">CCM 7213</strain>
    </source>
</reference>
<dbReference type="InterPro" id="IPR029058">
    <property type="entry name" value="AB_hydrolase_fold"/>
</dbReference>
<evidence type="ECO:0000313" key="2">
    <source>
        <dbReference type="Proteomes" id="UP000005413"/>
    </source>
</evidence>
<dbReference type="PATRIC" id="fig|911238.3.peg.1663"/>
<dbReference type="PANTHER" id="PTHR48098:SF6">
    <property type="entry name" value="FERRI-BACILLIBACTIN ESTERASE BESA"/>
    <property type="match status" value="1"/>
</dbReference>
<dbReference type="AlphaFoldDB" id="G5JK97"/>
<dbReference type="PANTHER" id="PTHR48098">
    <property type="entry name" value="ENTEROCHELIN ESTERASE-RELATED"/>
    <property type="match status" value="1"/>
</dbReference>
<dbReference type="Gene3D" id="3.40.50.1820">
    <property type="entry name" value="alpha/beta hydrolase"/>
    <property type="match status" value="1"/>
</dbReference>